<accession>A0ABD1WFK6</accession>
<organism evidence="1 2">
    <name type="scientific">Forsythia ovata</name>
    <dbReference type="NCBI Taxonomy" id="205694"/>
    <lineage>
        <taxon>Eukaryota</taxon>
        <taxon>Viridiplantae</taxon>
        <taxon>Streptophyta</taxon>
        <taxon>Embryophyta</taxon>
        <taxon>Tracheophyta</taxon>
        <taxon>Spermatophyta</taxon>
        <taxon>Magnoliopsida</taxon>
        <taxon>eudicotyledons</taxon>
        <taxon>Gunneridae</taxon>
        <taxon>Pentapetalae</taxon>
        <taxon>asterids</taxon>
        <taxon>lamiids</taxon>
        <taxon>Lamiales</taxon>
        <taxon>Oleaceae</taxon>
        <taxon>Forsythieae</taxon>
        <taxon>Forsythia</taxon>
    </lineage>
</organism>
<evidence type="ECO:0000313" key="1">
    <source>
        <dbReference type="EMBL" id="KAL2548460.1"/>
    </source>
</evidence>
<gene>
    <name evidence="1" type="ORF">Fot_09990</name>
</gene>
<sequence>MALPSVPPPGWSKYINIESRQDELDLVILEKLPPSSITPAASVHKYWTTVWVRATEGAVLSELIKMAEMNTARSHVLNCELYKVLAMKVDKQRSTVVGTENIDVMRLENQTL</sequence>
<keyword evidence="2" id="KW-1185">Reference proteome</keyword>
<comment type="caution">
    <text evidence="1">The sequence shown here is derived from an EMBL/GenBank/DDBJ whole genome shotgun (WGS) entry which is preliminary data.</text>
</comment>
<name>A0ABD1WFK6_9LAMI</name>
<dbReference type="EMBL" id="JBFOLJ010000003">
    <property type="protein sequence ID" value="KAL2548460.1"/>
    <property type="molecule type" value="Genomic_DNA"/>
</dbReference>
<dbReference type="AlphaFoldDB" id="A0ABD1WFK6"/>
<protein>
    <submittedName>
        <fullName evidence="1">Uncharacterized protein</fullName>
    </submittedName>
</protein>
<reference evidence="2" key="1">
    <citation type="submission" date="2024-07" db="EMBL/GenBank/DDBJ databases">
        <title>Two chromosome-level genome assemblies of Korean endemic species Abeliophyllum distichum and Forsythia ovata (Oleaceae).</title>
        <authorList>
            <person name="Jang H."/>
        </authorList>
    </citation>
    <scope>NUCLEOTIDE SEQUENCE [LARGE SCALE GENOMIC DNA]</scope>
</reference>
<proteinExistence type="predicted"/>
<dbReference type="Proteomes" id="UP001604277">
    <property type="component" value="Unassembled WGS sequence"/>
</dbReference>
<evidence type="ECO:0000313" key="2">
    <source>
        <dbReference type="Proteomes" id="UP001604277"/>
    </source>
</evidence>